<feature type="chain" id="PRO_5046589610" description="Lipoprotein" evidence="1">
    <location>
        <begin position="20"/>
        <end position="172"/>
    </location>
</feature>
<sequence length="172" mass="18297">MRRLLTTGPVALLACVFLAGCSTKGPHLPDYVVLSKHVTHGVRWQLDAYLSDDGLCLTVDDPRGPEASGDWSSGGCGFDSSPSGGYWSGGQEPGDENGFVVYGPLPDNATAIRVASHTVVKTIPFPHGSGLPTARYWFVIEPPGWPSKADGTLLSTPQPLDKQGKNVAFKKF</sequence>
<dbReference type="PROSITE" id="PS51257">
    <property type="entry name" value="PROKAR_LIPOPROTEIN"/>
    <property type="match status" value="1"/>
</dbReference>
<evidence type="ECO:0000313" key="2">
    <source>
        <dbReference type="EMBL" id="MDT0484668.1"/>
    </source>
</evidence>
<evidence type="ECO:0008006" key="4">
    <source>
        <dbReference type="Google" id="ProtNLM"/>
    </source>
</evidence>
<proteinExistence type="predicted"/>
<dbReference type="Proteomes" id="UP001183824">
    <property type="component" value="Unassembled WGS sequence"/>
</dbReference>
<keyword evidence="3" id="KW-1185">Reference proteome</keyword>
<reference evidence="3" key="1">
    <citation type="submission" date="2023-07" db="EMBL/GenBank/DDBJ databases">
        <title>30 novel species of actinomycetes from the DSMZ collection.</title>
        <authorList>
            <person name="Nouioui I."/>
        </authorList>
    </citation>
    <scope>NUCLEOTIDE SEQUENCE [LARGE SCALE GENOMIC DNA]</scope>
    <source>
        <strain evidence="3">DSM 41640</strain>
    </source>
</reference>
<keyword evidence="1" id="KW-0732">Signal</keyword>
<name>A0ABU2VGF1_9ACTN</name>
<feature type="signal peptide" evidence="1">
    <location>
        <begin position="1"/>
        <end position="19"/>
    </location>
</feature>
<evidence type="ECO:0000256" key="1">
    <source>
        <dbReference type="SAM" id="SignalP"/>
    </source>
</evidence>
<protein>
    <recommendedName>
        <fullName evidence="4">Lipoprotein</fullName>
    </recommendedName>
</protein>
<gene>
    <name evidence="2" type="ORF">RNB18_31565</name>
</gene>
<evidence type="ECO:0000313" key="3">
    <source>
        <dbReference type="Proteomes" id="UP001183824"/>
    </source>
</evidence>
<organism evidence="2 3">
    <name type="scientific">Streptomyces doebereineriae</name>
    <dbReference type="NCBI Taxonomy" id="3075528"/>
    <lineage>
        <taxon>Bacteria</taxon>
        <taxon>Bacillati</taxon>
        <taxon>Actinomycetota</taxon>
        <taxon>Actinomycetes</taxon>
        <taxon>Kitasatosporales</taxon>
        <taxon>Streptomycetaceae</taxon>
        <taxon>Streptomyces</taxon>
    </lineage>
</organism>
<dbReference type="RefSeq" id="WP_311717521.1">
    <property type="nucleotide sequence ID" value="NZ_JAVREZ010000012.1"/>
</dbReference>
<dbReference type="EMBL" id="JAVREZ010000012">
    <property type="protein sequence ID" value="MDT0484668.1"/>
    <property type="molecule type" value="Genomic_DNA"/>
</dbReference>
<accession>A0ABU2VGF1</accession>
<comment type="caution">
    <text evidence="2">The sequence shown here is derived from an EMBL/GenBank/DDBJ whole genome shotgun (WGS) entry which is preliminary data.</text>
</comment>